<keyword evidence="6 9" id="KW-1133">Transmembrane helix</keyword>
<dbReference type="AlphaFoldDB" id="A0AAD6HLE7"/>
<gene>
    <name evidence="11" type="ORF">N7493_006428</name>
</gene>
<dbReference type="SUPFAM" id="SSF51905">
    <property type="entry name" value="FAD/NAD(P)-binding domain"/>
    <property type="match status" value="1"/>
</dbReference>
<organism evidence="11 12">
    <name type="scientific">Penicillium malachiteum</name>
    <dbReference type="NCBI Taxonomy" id="1324776"/>
    <lineage>
        <taxon>Eukaryota</taxon>
        <taxon>Fungi</taxon>
        <taxon>Dikarya</taxon>
        <taxon>Ascomycota</taxon>
        <taxon>Pezizomycotina</taxon>
        <taxon>Eurotiomycetes</taxon>
        <taxon>Eurotiomycetidae</taxon>
        <taxon>Eurotiales</taxon>
        <taxon>Aspergillaceae</taxon>
        <taxon>Penicillium</taxon>
    </lineage>
</organism>
<evidence type="ECO:0000256" key="5">
    <source>
        <dbReference type="ARBA" id="ARBA00022827"/>
    </source>
</evidence>
<feature type="transmembrane region" description="Helical" evidence="9">
    <location>
        <begin position="643"/>
        <end position="666"/>
    </location>
</feature>
<keyword evidence="3" id="KW-0285">Flavoprotein</keyword>
<evidence type="ECO:0000256" key="1">
    <source>
        <dbReference type="ARBA" id="ARBA00004370"/>
    </source>
</evidence>
<reference evidence="11" key="1">
    <citation type="journal article" date="2023" name="IMA Fungus">
        <title>Comparative genomic study of the Penicillium genus elucidates a diverse pangenome and 15 lateral gene transfer events.</title>
        <authorList>
            <person name="Petersen C."/>
            <person name="Sorensen T."/>
            <person name="Nielsen M.R."/>
            <person name="Sondergaard T.E."/>
            <person name="Sorensen J.L."/>
            <person name="Fitzpatrick D.A."/>
            <person name="Frisvad J.C."/>
            <person name="Nielsen K.L."/>
        </authorList>
    </citation>
    <scope>NUCLEOTIDE SEQUENCE</scope>
    <source>
        <strain evidence="11">IBT 17514</strain>
    </source>
</reference>
<feature type="transmembrane region" description="Helical" evidence="9">
    <location>
        <begin position="566"/>
        <end position="591"/>
    </location>
</feature>
<feature type="transmembrane region" description="Helical" evidence="9">
    <location>
        <begin position="774"/>
        <end position="798"/>
    </location>
</feature>
<keyword evidence="12" id="KW-1185">Reference proteome</keyword>
<comment type="similarity">
    <text evidence="2">Belongs to the paxM FAD-dependent monooxygenase family.</text>
</comment>
<proteinExistence type="inferred from homology"/>
<dbReference type="InterPro" id="IPR050562">
    <property type="entry name" value="FAD_mOase_fung"/>
</dbReference>
<dbReference type="InterPro" id="IPR036188">
    <property type="entry name" value="FAD/NAD-bd_sf"/>
</dbReference>
<evidence type="ECO:0000259" key="10">
    <source>
        <dbReference type="Pfam" id="PF01494"/>
    </source>
</evidence>
<evidence type="ECO:0000256" key="6">
    <source>
        <dbReference type="ARBA" id="ARBA00022989"/>
    </source>
</evidence>
<dbReference type="Proteomes" id="UP001215712">
    <property type="component" value="Unassembled WGS sequence"/>
</dbReference>
<evidence type="ECO:0000256" key="8">
    <source>
        <dbReference type="ARBA" id="ARBA00023136"/>
    </source>
</evidence>
<reference evidence="11" key="2">
    <citation type="submission" date="2023-01" db="EMBL/GenBank/DDBJ databases">
        <authorList>
            <person name="Petersen C."/>
        </authorList>
    </citation>
    <scope>NUCLEOTIDE SEQUENCE</scope>
    <source>
        <strain evidence="11">IBT 17514</strain>
    </source>
</reference>
<comment type="subcellular location">
    <subcellularLocation>
        <location evidence="1">Membrane</location>
    </subcellularLocation>
</comment>
<feature type="transmembrane region" description="Helical" evidence="9">
    <location>
        <begin position="744"/>
        <end position="762"/>
    </location>
</feature>
<dbReference type="Pfam" id="PF01494">
    <property type="entry name" value="FAD_binding_3"/>
    <property type="match status" value="1"/>
</dbReference>
<keyword evidence="5" id="KW-0274">FAD</keyword>
<keyword evidence="7" id="KW-0560">Oxidoreductase</keyword>
<evidence type="ECO:0000256" key="7">
    <source>
        <dbReference type="ARBA" id="ARBA00023002"/>
    </source>
</evidence>
<dbReference type="PANTHER" id="PTHR47356">
    <property type="entry name" value="FAD-DEPENDENT MONOOXYGENASE ASQG-RELATED"/>
    <property type="match status" value="1"/>
</dbReference>
<dbReference type="GO" id="GO:0071949">
    <property type="term" value="F:FAD binding"/>
    <property type="evidence" value="ECO:0007669"/>
    <property type="project" value="InterPro"/>
</dbReference>
<accession>A0AAD6HLE7</accession>
<protein>
    <recommendedName>
        <fullName evidence="10">FAD-binding domain-containing protein</fullName>
    </recommendedName>
</protein>
<evidence type="ECO:0000256" key="4">
    <source>
        <dbReference type="ARBA" id="ARBA00022692"/>
    </source>
</evidence>
<feature type="transmembrane region" description="Helical" evidence="9">
    <location>
        <begin position="450"/>
        <end position="470"/>
    </location>
</feature>
<evidence type="ECO:0000313" key="12">
    <source>
        <dbReference type="Proteomes" id="UP001215712"/>
    </source>
</evidence>
<comment type="caution">
    <text evidence="11">The sequence shown here is derived from an EMBL/GenBank/DDBJ whole genome shotgun (WGS) entry which is preliminary data.</text>
</comment>
<evidence type="ECO:0000313" key="11">
    <source>
        <dbReference type="EMBL" id="KAJ5724700.1"/>
    </source>
</evidence>
<feature type="transmembrane region" description="Helical" evidence="9">
    <location>
        <begin position="535"/>
        <end position="554"/>
    </location>
</feature>
<dbReference type="InterPro" id="IPR002938">
    <property type="entry name" value="FAD-bd"/>
</dbReference>
<sequence length="812" mass="90047">MTLQDPKVIIVGGSVAGLSLALMLERNGIDFVVLEGYPDIAPQIGASIGIVPGGLRILDQLGCSDQVIAAAEYPVKKVEFRDSKGKAFWSFGKFGQYMEERHGYPVVFLDRCTLIQILYDNIKQKDKILTSERVVSIENHSSHVSVTTKAGKTFTGSILVGGDGIHSTVREKMWEEANKLDPTWFDPAEKEALPVTWSCIFGISEGISIEKGTMSSVFNEHFSYLIPSGPGDKTYWFLVNNIGKKVYGSDIPRYTKEEELALVKQHWDDVITPTVRFSDLYKNKTNSVYTTLPEYVYKKWYYKRTITIGDAAHKLEPLTGQGGNSAIETAAALTNNIVAAMKLCPLQGLSTEDITSILEKTQSQREERMQSLLKAAHKRQRLECMESPLLKFVANFVFPFIPEKTIITAWIPTYAPATSLNMIPIPKKPRTIPYYDELLRSPSSRGKIGYLLYAVFMAMAFIGYKMLFVAGKVNGTFGLVAQALQNGLVKDSAIEMELRQSYTGIESIDKILRTLVTIFIPAISNNANPEQPFQLLYFLLTALPLIAIFTVEGYRQRNQWTLVSSAGFWGILYQLRGIGCIAPLYFAASLFVSRNQAFFIDTGRTVPAAKFILPALMMGYLVPTILLFLTWGSSDTLQVVIAFWQPAPLVVSILTTVLSMASSMIFPSATKKASSPVDTESDLPHLRTLYQVTGTIAACAHTGLMFAGALSSEISLTRLLFPTDSFAPGKTLSEGVFVFFQNDLLLVTASCFLWCLASLWDLHRSGLPSFYMRLCFLGLVASYIIVGPGATVAAVWFWREEAMSRKPGHLCK</sequence>
<dbReference type="Gene3D" id="3.50.50.60">
    <property type="entry name" value="FAD/NAD(P)-binding domain"/>
    <property type="match status" value="1"/>
</dbReference>
<dbReference type="PRINTS" id="PR00420">
    <property type="entry name" value="RNGMNOXGNASE"/>
</dbReference>
<dbReference type="GO" id="GO:0016020">
    <property type="term" value="C:membrane"/>
    <property type="evidence" value="ECO:0007669"/>
    <property type="project" value="UniProtKB-SubCell"/>
</dbReference>
<name>A0AAD6HLE7_9EURO</name>
<feature type="domain" description="FAD-binding" evidence="10">
    <location>
        <begin position="7"/>
        <end position="341"/>
    </location>
</feature>
<evidence type="ECO:0000256" key="9">
    <source>
        <dbReference type="SAM" id="Phobius"/>
    </source>
</evidence>
<feature type="transmembrane region" description="Helical" evidence="9">
    <location>
        <begin position="611"/>
        <end position="631"/>
    </location>
</feature>
<keyword evidence="4 9" id="KW-0812">Transmembrane</keyword>
<evidence type="ECO:0000256" key="3">
    <source>
        <dbReference type="ARBA" id="ARBA00022630"/>
    </source>
</evidence>
<dbReference type="PANTHER" id="PTHR47356:SF2">
    <property type="entry name" value="FAD-BINDING DOMAIN-CONTAINING PROTEIN-RELATED"/>
    <property type="match status" value="1"/>
</dbReference>
<dbReference type="EMBL" id="JAQJAN010000008">
    <property type="protein sequence ID" value="KAJ5724700.1"/>
    <property type="molecule type" value="Genomic_DNA"/>
</dbReference>
<evidence type="ECO:0000256" key="2">
    <source>
        <dbReference type="ARBA" id="ARBA00007992"/>
    </source>
</evidence>
<dbReference type="GO" id="GO:0004497">
    <property type="term" value="F:monooxygenase activity"/>
    <property type="evidence" value="ECO:0007669"/>
    <property type="project" value="InterPro"/>
</dbReference>
<keyword evidence="8 9" id="KW-0472">Membrane</keyword>